<dbReference type="Gene3D" id="1.10.1200.10">
    <property type="entry name" value="ACP-like"/>
    <property type="match status" value="1"/>
</dbReference>
<dbReference type="InterPro" id="IPR036736">
    <property type="entry name" value="ACP-like_sf"/>
</dbReference>
<dbReference type="HOGENOM" id="CLU_2481886_0_0_11"/>
<name>F8JKR3_STREN</name>
<accession>F8JKR3</accession>
<dbReference type="Pfam" id="PF00550">
    <property type="entry name" value="PP-binding"/>
    <property type="match status" value="1"/>
</dbReference>
<protein>
    <recommendedName>
        <fullName evidence="3">Carrier domain-containing protein</fullName>
    </recommendedName>
</protein>
<sequence>MTTQQTPALETVTEHLLGIFRQALDFDGAGPDDALPDLGGESMTIIKIAVAIEEGYGAEVPLELFLQRPTARQVAEAVLAAQPQEAR</sequence>
<dbReference type="InterPro" id="IPR009081">
    <property type="entry name" value="PP-bd_ACP"/>
</dbReference>
<dbReference type="Proteomes" id="UP000007842">
    <property type="component" value="Plasmid pSCATT"/>
</dbReference>
<dbReference type="OrthoDB" id="2085352at2"/>
<dbReference type="KEGG" id="scy:SCATT_p02520"/>
<dbReference type="PATRIC" id="fig|1003195.11.peg.1428"/>
<keyword evidence="1" id="KW-0596">Phosphopantetheine</keyword>
<keyword evidence="4" id="KW-0614">Plasmid</keyword>
<geneLocation type="plasmid" evidence="4 5">
    <name>pSCATT</name>
</geneLocation>
<keyword evidence="5" id="KW-1185">Reference proteome</keyword>
<dbReference type="AlphaFoldDB" id="F8JKR3"/>
<dbReference type="PROSITE" id="PS50075">
    <property type="entry name" value="CARRIER"/>
    <property type="match status" value="1"/>
</dbReference>
<evidence type="ECO:0000259" key="3">
    <source>
        <dbReference type="PROSITE" id="PS50075"/>
    </source>
</evidence>
<feature type="domain" description="Carrier" evidence="3">
    <location>
        <begin position="7"/>
        <end position="82"/>
    </location>
</feature>
<keyword evidence="2" id="KW-0597">Phosphoprotein</keyword>
<organism evidence="4 5">
    <name type="scientific">Streptantibioticus cattleyicolor (strain ATCC 35852 / DSM 46488 / JCM 4925 / NBRC 14057 / NRRL 8057)</name>
    <name type="common">Streptomyces cattleya</name>
    <dbReference type="NCBI Taxonomy" id="1003195"/>
    <lineage>
        <taxon>Bacteria</taxon>
        <taxon>Bacillati</taxon>
        <taxon>Actinomycetota</taxon>
        <taxon>Actinomycetes</taxon>
        <taxon>Kitasatosporales</taxon>
        <taxon>Streptomycetaceae</taxon>
        <taxon>Streptantibioticus</taxon>
    </lineage>
</organism>
<dbReference type="InterPro" id="IPR006162">
    <property type="entry name" value="Ppantetheine_attach_site"/>
</dbReference>
<reference evidence="5" key="1">
    <citation type="submission" date="2011-12" db="EMBL/GenBank/DDBJ databases">
        <title>Complete genome sequence of Streptomyces cattleya strain DSM 46488.</title>
        <authorList>
            <person name="Ou H.-Y."/>
            <person name="Li P."/>
            <person name="Zhao C."/>
            <person name="O'Hagan D."/>
            <person name="Deng Z."/>
        </authorList>
    </citation>
    <scope>NUCLEOTIDE SEQUENCE [LARGE SCALE GENOMIC DNA]</scope>
    <source>
        <strain evidence="5">ATCC 35852 / DSM 46488 / JCM 4925 / NBRC 14057 / NRRL 8057</strain>
        <plasmid evidence="5">Plasmid pSCATT</plasmid>
    </source>
</reference>
<dbReference type="PROSITE" id="PS00012">
    <property type="entry name" value="PHOSPHOPANTETHEINE"/>
    <property type="match status" value="1"/>
</dbReference>
<evidence type="ECO:0000256" key="2">
    <source>
        <dbReference type="ARBA" id="ARBA00022553"/>
    </source>
</evidence>
<accession>G8XEZ3</accession>
<evidence type="ECO:0000256" key="1">
    <source>
        <dbReference type="ARBA" id="ARBA00022450"/>
    </source>
</evidence>
<evidence type="ECO:0000313" key="4">
    <source>
        <dbReference type="EMBL" id="AEW98445.1"/>
    </source>
</evidence>
<dbReference type="EMBL" id="CP003229">
    <property type="protein sequence ID" value="AEW98445.1"/>
    <property type="molecule type" value="Genomic_DNA"/>
</dbReference>
<dbReference type="KEGG" id="sct:SCAT_p1477"/>
<dbReference type="SUPFAM" id="SSF47336">
    <property type="entry name" value="ACP-like"/>
    <property type="match status" value="1"/>
</dbReference>
<gene>
    <name evidence="4" type="ordered locus">SCATT_p02520</name>
</gene>
<dbReference type="RefSeq" id="WP_014151924.1">
    <property type="nucleotide sequence ID" value="NC_016113.1"/>
</dbReference>
<evidence type="ECO:0000313" key="5">
    <source>
        <dbReference type="Proteomes" id="UP000007842"/>
    </source>
</evidence>
<proteinExistence type="predicted"/>